<dbReference type="SUPFAM" id="SSF52833">
    <property type="entry name" value="Thioredoxin-like"/>
    <property type="match status" value="1"/>
</dbReference>
<dbReference type="AlphaFoldDB" id="A0A9D9EQG4"/>
<dbReference type="PROSITE" id="PS51257">
    <property type="entry name" value="PROKAR_LIPOPROTEIN"/>
    <property type="match status" value="1"/>
</dbReference>
<dbReference type="Proteomes" id="UP000823616">
    <property type="component" value="Unassembled WGS sequence"/>
</dbReference>
<accession>A0A9D9EQG4</accession>
<dbReference type="EMBL" id="JADIMS010000167">
    <property type="protein sequence ID" value="MBO8451223.1"/>
    <property type="molecule type" value="Genomic_DNA"/>
</dbReference>
<reference evidence="1" key="2">
    <citation type="journal article" date="2021" name="PeerJ">
        <title>Extensive microbial diversity within the chicken gut microbiome revealed by metagenomics and culture.</title>
        <authorList>
            <person name="Gilroy R."/>
            <person name="Ravi A."/>
            <person name="Getino M."/>
            <person name="Pursley I."/>
            <person name="Horton D.L."/>
            <person name="Alikhan N.F."/>
            <person name="Baker D."/>
            <person name="Gharbi K."/>
            <person name="Hall N."/>
            <person name="Watson M."/>
            <person name="Adriaenssens E.M."/>
            <person name="Foster-Nyarko E."/>
            <person name="Jarju S."/>
            <person name="Secka A."/>
            <person name="Antonio M."/>
            <person name="Oren A."/>
            <person name="Chaudhuri R.R."/>
            <person name="La Ragione R."/>
            <person name="Hildebrand F."/>
            <person name="Pallen M.J."/>
        </authorList>
    </citation>
    <scope>NUCLEOTIDE SEQUENCE</scope>
    <source>
        <strain evidence="1">B3-4054</strain>
    </source>
</reference>
<name>A0A9D9EQG4_9SPIR</name>
<dbReference type="CDD" id="cd02980">
    <property type="entry name" value="TRX_Fd_family"/>
    <property type="match status" value="1"/>
</dbReference>
<sequence>MEKKITVNICSGTACFVMGSSDILLLEENLPENLRGIVEIQGSTCLGHCKDGTQGKPPFVQINGELMSSASLSAVVARIQELADA</sequence>
<gene>
    <name evidence="1" type="ORF">IAA96_08995</name>
</gene>
<dbReference type="Gene3D" id="3.40.30.10">
    <property type="entry name" value="Glutaredoxin"/>
    <property type="match status" value="1"/>
</dbReference>
<dbReference type="InterPro" id="IPR036249">
    <property type="entry name" value="Thioredoxin-like_sf"/>
</dbReference>
<evidence type="ECO:0000313" key="1">
    <source>
        <dbReference type="EMBL" id="MBO8451223.1"/>
    </source>
</evidence>
<evidence type="ECO:0000313" key="2">
    <source>
        <dbReference type="Proteomes" id="UP000823616"/>
    </source>
</evidence>
<comment type="caution">
    <text evidence="1">The sequence shown here is derived from an EMBL/GenBank/DDBJ whole genome shotgun (WGS) entry which is preliminary data.</text>
</comment>
<protein>
    <submittedName>
        <fullName evidence="1">NAD(P)H-dependent oxidoreductase subunit E</fullName>
    </submittedName>
</protein>
<organism evidence="1 2">
    <name type="scientific">Candidatus Avitreponema avistercoris</name>
    <dbReference type="NCBI Taxonomy" id="2840705"/>
    <lineage>
        <taxon>Bacteria</taxon>
        <taxon>Pseudomonadati</taxon>
        <taxon>Spirochaetota</taxon>
        <taxon>Spirochaetia</taxon>
        <taxon>Spirochaetales</taxon>
        <taxon>Candidatus Avitreponema</taxon>
    </lineage>
</organism>
<proteinExistence type="predicted"/>
<reference evidence="1" key="1">
    <citation type="submission" date="2020-10" db="EMBL/GenBank/DDBJ databases">
        <authorList>
            <person name="Gilroy R."/>
        </authorList>
    </citation>
    <scope>NUCLEOTIDE SEQUENCE</scope>
    <source>
        <strain evidence="1">B3-4054</strain>
    </source>
</reference>